<keyword evidence="2" id="KW-1185">Reference proteome</keyword>
<dbReference type="Proteomes" id="UP001056291">
    <property type="component" value="Chromosome"/>
</dbReference>
<name>A0ABY4VYA1_9PROT</name>
<dbReference type="EMBL" id="CP098747">
    <property type="protein sequence ID" value="USG59808.1"/>
    <property type="molecule type" value="Genomic_DNA"/>
</dbReference>
<dbReference type="Pfam" id="PF08238">
    <property type="entry name" value="Sel1"/>
    <property type="match status" value="1"/>
</dbReference>
<evidence type="ECO:0000313" key="1">
    <source>
        <dbReference type="EMBL" id="USG59808.1"/>
    </source>
</evidence>
<dbReference type="InterPro" id="IPR006597">
    <property type="entry name" value="Sel1-like"/>
</dbReference>
<dbReference type="SUPFAM" id="SSF81901">
    <property type="entry name" value="HCP-like"/>
    <property type="match status" value="1"/>
</dbReference>
<evidence type="ECO:0008006" key="3">
    <source>
        <dbReference type="Google" id="ProtNLM"/>
    </source>
</evidence>
<dbReference type="RefSeq" id="WP_251932578.1">
    <property type="nucleotide sequence ID" value="NZ_CP098747.1"/>
</dbReference>
<accession>A0ABY4VYA1</accession>
<dbReference type="InterPro" id="IPR011990">
    <property type="entry name" value="TPR-like_helical_dom_sf"/>
</dbReference>
<dbReference type="SMART" id="SM00671">
    <property type="entry name" value="SEL1"/>
    <property type="match status" value="1"/>
</dbReference>
<evidence type="ECO:0000313" key="2">
    <source>
        <dbReference type="Proteomes" id="UP001056291"/>
    </source>
</evidence>
<proteinExistence type="predicted"/>
<reference evidence="1" key="1">
    <citation type="submission" date="2022-06" db="EMBL/GenBank/DDBJ databases">
        <title>Sneathiella actinostolidae sp. nov., isolated from a sea anemonein the Western Pacific Ocean.</title>
        <authorList>
            <person name="Wei M.J."/>
        </authorList>
    </citation>
    <scope>NUCLEOTIDE SEQUENCE</scope>
    <source>
        <strain evidence="1">PHK-P5</strain>
    </source>
</reference>
<dbReference type="Gene3D" id="1.25.40.10">
    <property type="entry name" value="Tetratricopeptide repeat domain"/>
    <property type="match status" value="1"/>
</dbReference>
<protein>
    <recommendedName>
        <fullName evidence="3">Sel1 repeat family protein</fullName>
    </recommendedName>
</protein>
<sequence>MAKLDVKYIEKFVQSADKGIADDQYRAGLCYSTGDGVQQDLITAHKWFNLAAMNGVDEARESRAEISMDMSSQEIAKAQRLAREWVTGR</sequence>
<gene>
    <name evidence="1" type="ORF">NBZ79_11530</name>
</gene>
<organism evidence="1 2">
    <name type="scientific">Sneathiella marina</name>
    <dbReference type="NCBI Taxonomy" id="2950108"/>
    <lineage>
        <taxon>Bacteria</taxon>
        <taxon>Pseudomonadati</taxon>
        <taxon>Pseudomonadota</taxon>
        <taxon>Alphaproteobacteria</taxon>
        <taxon>Sneathiellales</taxon>
        <taxon>Sneathiellaceae</taxon>
        <taxon>Sneathiella</taxon>
    </lineage>
</organism>